<evidence type="ECO:0000313" key="10">
    <source>
        <dbReference type="RefSeq" id="XP_052133692.1"/>
    </source>
</evidence>
<feature type="compositionally biased region" description="Basic and acidic residues" evidence="6">
    <location>
        <begin position="71"/>
        <end position="82"/>
    </location>
</feature>
<evidence type="ECO:0000256" key="2">
    <source>
        <dbReference type="ARBA" id="ARBA00022771"/>
    </source>
</evidence>
<dbReference type="SUPFAM" id="SSF52058">
    <property type="entry name" value="L domain-like"/>
    <property type="match status" value="1"/>
</dbReference>
<keyword evidence="2 4" id="KW-0863">Zinc-finger</keyword>
<proteinExistence type="predicted"/>
<evidence type="ECO:0000256" key="4">
    <source>
        <dbReference type="PROSITE-ProRule" id="PRU00175"/>
    </source>
</evidence>
<dbReference type="InterPro" id="IPR001841">
    <property type="entry name" value="Znf_RING"/>
</dbReference>
<dbReference type="InterPro" id="IPR013083">
    <property type="entry name" value="Znf_RING/FYVE/PHD"/>
</dbReference>
<name>A0A6J1T8M5_FRAOC</name>
<feature type="domain" description="RING-type" evidence="7">
    <location>
        <begin position="5"/>
        <end position="46"/>
    </location>
</feature>
<evidence type="ECO:0000259" key="7">
    <source>
        <dbReference type="PROSITE" id="PS50089"/>
    </source>
</evidence>
<dbReference type="Proteomes" id="UP000504606">
    <property type="component" value="Unplaced"/>
</dbReference>
<dbReference type="InterPro" id="IPR051435">
    <property type="entry name" value="RING_finger_E3_ubiq-ligases"/>
</dbReference>
<dbReference type="Gene3D" id="3.80.10.10">
    <property type="entry name" value="Ribonuclease Inhibitor"/>
    <property type="match status" value="1"/>
</dbReference>
<feature type="coiled-coil region" evidence="5">
    <location>
        <begin position="98"/>
        <end position="139"/>
    </location>
</feature>
<dbReference type="OrthoDB" id="6105938at2759"/>
<dbReference type="GeneID" id="113214686"/>
<protein>
    <submittedName>
        <fullName evidence="9 10">Roquin-2-like</fullName>
    </submittedName>
</protein>
<dbReference type="RefSeq" id="XP_052133692.1">
    <property type="nucleotide sequence ID" value="XM_052277732.1"/>
</dbReference>
<dbReference type="KEGG" id="foc:113214686"/>
<reference evidence="9 10" key="1">
    <citation type="submission" date="2025-04" db="UniProtKB">
        <authorList>
            <consortium name="RefSeq"/>
        </authorList>
    </citation>
    <scope>IDENTIFICATION</scope>
    <source>
        <tissue evidence="9 10">Whole organism</tissue>
    </source>
</reference>
<evidence type="ECO:0000313" key="8">
    <source>
        <dbReference type="Proteomes" id="UP000504606"/>
    </source>
</evidence>
<dbReference type="GO" id="GO:0016567">
    <property type="term" value="P:protein ubiquitination"/>
    <property type="evidence" value="ECO:0007669"/>
    <property type="project" value="TreeGrafter"/>
</dbReference>
<accession>A0A6J1T8M5</accession>
<dbReference type="GO" id="GO:0008270">
    <property type="term" value="F:zinc ion binding"/>
    <property type="evidence" value="ECO:0007669"/>
    <property type="project" value="UniProtKB-KW"/>
</dbReference>
<evidence type="ECO:0000256" key="6">
    <source>
        <dbReference type="SAM" id="MobiDB-lite"/>
    </source>
</evidence>
<keyword evidence="8" id="KW-1185">Reference proteome</keyword>
<sequence length="484" mass="54191">MELQCDICFANFDLVSHRPKCLPCGHTICKECVLNPDLGRTCPTCRKDFAVEPDDLPDNNIVIRLIENDGEPPRKRSRKEDPEVQQLQRGVDAGRKVVEALRLAVPKAMEAVEALNRQLDTSAAQLLQLEQALEQQVQRKAGGDECPTPEQLQVAVQMEDSLSVLTSNECSIVTEEGDGSTRKAAVQLSDGFGDVLRLLLLQLQRDGKLIKADVVAVPVPPAEYVGPPMYPALSIVPKDLDNGHLKVDDILRVGHRWTNVRAIRGLQGMDSDKLLRVLAPHLPHLEELHIKGEVVPGVMEVVEKLSSLKRLHVQFDYDSEYPDLPLQLEELSIRNVNDDQLEHVMSMPNLRSLYVRSYEGPSLTFPPSKYGKLLWLRVAFDSTNKSTMMSLVRAFASSLQTLQLYCPVNDKTKYNPDYYHSDLGEILASCDLQALRRLVLERPFKDIPCSEMAACLLQQRTIRSYFPSSVEVVCGSCHTHPVLS</sequence>
<dbReference type="InterPro" id="IPR017907">
    <property type="entry name" value="Znf_RING_CS"/>
</dbReference>
<dbReference type="SUPFAM" id="SSF57850">
    <property type="entry name" value="RING/U-box"/>
    <property type="match status" value="1"/>
</dbReference>
<dbReference type="GO" id="GO:0061630">
    <property type="term" value="F:ubiquitin protein ligase activity"/>
    <property type="evidence" value="ECO:0007669"/>
    <property type="project" value="TreeGrafter"/>
</dbReference>
<gene>
    <name evidence="9 10" type="primary">LOC113214686</name>
</gene>
<evidence type="ECO:0000256" key="1">
    <source>
        <dbReference type="ARBA" id="ARBA00022723"/>
    </source>
</evidence>
<keyword evidence="5" id="KW-0175">Coiled coil</keyword>
<organism evidence="8 9">
    <name type="scientific">Frankliniella occidentalis</name>
    <name type="common">Western flower thrips</name>
    <name type="synonym">Euthrips occidentalis</name>
    <dbReference type="NCBI Taxonomy" id="133901"/>
    <lineage>
        <taxon>Eukaryota</taxon>
        <taxon>Metazoa</taxon>
        <taxon>Ecdysozoa</taxon>
        <taxon>Arthropoda</taxon>
        <taxon>Hexapoda</taxon>
        <taxon>Insecta</taxon>
        <taxon>Pterygota</taxon>
        <taxon>Neoptera</taxon>
        <taxon>Paraneoptera</taxon>
        <taxon>Thysanoptera</taxon>
        <taxon>Terebrantia</taxon>
        <taxon>Thripoidea</taxon>
        <taxon>Thripidae</taxon>
        <taxon>Frankliniella</taxon>
    </lineage>
</organism>
<feature type="region of interest" description="Disordered" evidence="6">
    <location>
        <begin position="68"/>
        <end position="89"/>
    </location>
</feature>
<dbReference type="PROSITE" id="PS50089">
    <property type="entry name" value="ZF_RING_2"/>
    <property type="match status" value="1"/>
</dbReference>
<evidence type="ECO:0000256" key="5">
    <source>
        <dbReference type="SAM" id="Coils"/>
    </source>
</evidence>
<evidence type="ECO:0000256" key="3">
    <source>
        <dbReference type="ARBA" id="ARBA00022833"/>
    </source>
</evidence>
<keyword evidence="3" id="KW-0862">Zinc</keyword>
<dbReference type="InterPro" id="IPR027370">
    <property type="entry name" value="Znf-RING_euk"/>
</dbReference>
<dbReference type="PANTHER" id="PTHR22791:SF6">
    <property type="entry name" value="RING-TYPE DOMAIN-CONTAINING PROTEIN"/>
    <property type="match status" value="1"/>
</dbReference>
<dbReference type="PANTHER" id="PTHR22791">
    <property type="entry name" value="RING-TYPE DOMAIN-CONTAINING PROTEIN"/>
    <property type="match status" value="1"/>
</dbReference>
<dbReference type="SMART" id="SM00184">
    <property type="entry name" value="RING"/>
    <property type="match status" value="1"/>
</dbReference>
<dbReference type="AlphaFoldDB" id="A0A6J1T8M5"/>
<keyword evidence="1" id="KW-0479">Metal-binding</keyword>
<dbReference type="Pfam" id="PF13445">
    <property type="entry name" value="zf-RING_UBOX"/>
    <property type="match status" value="1"/>
</dbReference>
<evidence type="ECO:0000313" key="9">
    <source>
        <dbReference type="RefSeq" id="XP_026289919.2"/>
    </source>
</evidence>
<dbReference type="Gene3D" id="3.30.40.10">
    <property type="entry name" value="Zinc/RING finger domain, C3HC4 (zinc finger)"/>
    <property type="match status" value="1"/>
</dbReference>
<dbReference type="RefSeq" id="XP_026289919.2">
    <property type="nucleotide sequence ID" value="XM_026434134.2"/>
</dbReference>
<dbReference type="PROSITE" id="PS00518">
    <property type="entry name" value="ZF_RING_1"/>
    <property type="match status" value="1"/>
</dbReference>
<dbReference type="InterPro" id="IPR032675">
    <property type="entry name" value="LRR_dom_sf"/>
</dbReference>